<proteinExistence type="predicted"/>
<reference evidence="2 3" key="1">
    <citation type="submission" date="2019-02" db="EMBL/GenBank/DDBJ databases">
        <title>Shewanella sp. D4-2 isolated from Dokdo Island.</title>
        <authorList>
            <person name="Baek K."/>
        </authorList>
    </citation>
    <scope>NUCLEOTIDE SEQUENCE [LARGE SCALE GENOMIC DNA]</scope>
    <source>
        <strain evidence="2 3">D4-2</strain>
    </source>
</reference>
<evidence type="ECO:0000256" key="1">
    <source>
        <dbReference type="SAM" id="MobiDB-lite"/>
    </source>
</evidence>
<name>A0A411PGM1_9GAMM</name>
<accession>A0A411PGM1</accession>
<dbReference type="AlphaFoldDB" id="A0A411PGM1"/>
<keyword evidence="3" id="KW-1185">Reference proteome</keyword>
<dbReference type="Proteomes" id="UP000291106">
    <property type="component" value="Chromosome"/>
</dbReference>
<evidence type="ECO:0000313" key="2">
    <source>
        <dbReference type="EMBL" id="QBF82530.1"/>
    </source>
</evidence>
<dbReference type="OrthoDB" id="6247340at2"/>
<dbReference type="RefSeq" id="WP_130598750.1">
    <property type="nucleotide sequence ID" value="NZ_CP036200.1"/>
</dbReference>
<gene>
    <name evidence="2" type="ORF">EXU30_07340</name>
</gene>
<protein>
    <submittedName>
        <fullName evidence="2">Uncharacterized protein</fullName>
    </submittedName>
</protein>
<organism evidence="2 3">
    <name type="scientific">Shewanella maritima</name>
    <dbReference type="NCBI Taxonomy" id="2520507"/>
    <lineage>
        <taxon>Bacteria</taxon>
        <taxon>Pseudomonadati</taxon>
        <taxon>Pseudomonadota</taxon>
        <taxon>Gammaproteobacteria</taxon>
        <taxon>Alteromonadales</taxon>
        <taxon>Shewanellaceae</taxon>
        <taxon>Shewanella</taxon>
    </lineage>
</organism>
<evidence type="ECO:0000313" key="3">
    <source>
        <dbReference type="Proteomes" id="UP000291106"/>
    </source>
</evidence>
<sequence>MQSHHFISNKLPKKTVVASLLSIYLLSGCGGSSNTDKPDEDTQPDNPPVTTTYDHQVSGVVAYHQLVSGADVCVDLNQNQLCDTYEPTSVTDVEGKYQIDWTSEVEAPEYMLVASWNQAAPASISPTKLEINAAPTKPNAANKPTYEAVVNNDGQAKLMARQAHQGKINYLTHLEVRRLLEMIAQDLPEAEVELLLSKLETILKGLLEEAEANPYLFTNEEYLQKKIVIIERLLGYLELVLADIAFEALKLEELLLHIHQQAKTLIEGSSLSIEDYLASDPLEFSFLINNSLTMLGHIENPFDDRIMSANDWQIVEANFFSEDEGLSNLITLNLTPSVVFVGVSDDTNKQLLGTLSTDGFNHHIFDYAQEPGSEVGEEQIRECWNHTELSWEQIDGITPTEPIAPYIYVDNSLTTQFMVSDAHMTFTFTKVDTQSDFWESIIAATPAPLALADISWPGVMYTFDAVQDKDVMCRIKDDYETYELSSAIDEIEQLSTSIVVRSLFPNEDPLDLQINEAEKTFYHPLEGQTNRWTLLQGPNGTDIIEIDDASHLPGLEPYSLKEYYTVRLDGVPRQLEHIELHTTDFWANAYPQFVYTYDNSEGFSQALFEHFKNL</sequence>
<feature type="region of interest" description="Disordered" evidence="1">
    <location>
        <begin position="32"/>
        <end position="51"/>
    </location>
</feature>
<dbReference type="KEGG" id="smai:EXU30_07340"/>
<dbReference type="EMBL" id="CP036200">
    <property type="protein sequence ID" value="QBF82530.1"/>
    <property type="molecule type" value="Genomic_DNA"/>
</dbReference>